<dbReference type="Proteomes" id="UP000514713">
    <property type="component" value="Chromosome"/>
</dbReference>
<dbReference type="EMBL" id="CP054698">
    <property type="protein sequence ID" value="QMS86770.1"/>
    <property type="molecule type" value="Genomic_DNA"/>
</dbReference>
<evidence type="ECO:0000259" key="4">
    <source>
        <dbReference type="Pfam" id="PF13407"/>
    </source>
</evidence>
<dbReference type="RefSeq" id="WP_181930181.1">
    <property type="nucleotide sequence ID" value="NZ_CP054698.1"/>
</dbReference>
<evidence type="ECO:0000256" key="2">
    <source>
        <dbReference type="ARBA" id="ARBA00007639"/>
    </source>
</evidence>
<dbReference type="SUPFAM" id="SSF53822">
    <property type="entry name" value="Periplasmic binding protein-like I"/>
    <property type="match status" value="1"/>
</dbReference>
<dbReference type="GO" id="GO:0030313">
    <property type="term" value="C:cell envelope"/>
    <property type="evidence" value="ECO:0007669"/>
    <property type="project" value="UniProtKB-SubCell"/>
</dbReference>
<dbReference type="PANTHER" id="PTHR46847">
    <property type="entry name" value="D-ALLOSE-BINDING PERIPLASMIC PROTEIN-RELATED"/>
    <property type="match status" value="1"/>
</dbReference>
<dbReference type="PROSITE" id="PS51257">
    <property type="entry name" value="PROKAR_LIPOPROTEIN"/>
    <property type="match status" value="1"/>
</dbReference>
<reference evidence="6" key="1">
    <citation type="submission" date="2020-06" db="EMBL/GenBank/DDBJ databases">
        <title>Nostoc edaphicum CCNP1411 genome.</title>
        <authorList>
            <person name="Fidor A."/>
            <person name="Grabski M."/>
            <person name="Gawor J."/>
            <person name="Gromadka R."/>
            <person name="Wegrzyn G."/>
            <person name="Mazur-Marzec H."/>
        </authorList>
    </citation>
    <scope>NUCLEOTIDE SEQUENCE [LARGE SCALE GENOMIC DNA]</scope>
    <source>
        <strain evidence="6">CCNP1411</strain>
    </source>
</reference>
<dbReference type="CDD" id="cd06321">
    <property type="entry name" value="PBP1_ABC_sugar_binding-like"/>
    <property type="match status" value="1"/>
</dbReference>
<accession>A0A7D7LAD7</accession>
<sequence length="351" mass="36554">MNVKKIAFTSGVTRSVIAASLLGIISGSLIGCTNGSPDDNTATNTDTKPATNISAETKTATGNRKLRSVAFTVGDLSNPFFVVMGQAVEAEAKRIGGKDVNVIIASSAYDLNQQANQIENFTAANTDIIVLNAADKSGIKPIVEKAKLAGRIVIAVDTGAEGGVDATITTNNIQAGEVSCKYIADRLKGKGNVVIVNGPPVDSVIQRVSGCESVLSKYPDIKILSKNQNADGSRDGGLRVMTDLLTTFPKIDAVFAINDPSGVGAELAANQAKRKDFFIVGVDGAPEAITAIANKDGLYAATATQNPRGMAQKAVQVGNDILNGKKPANPTILIPVKLITKDNVSTEKGWE</sequence>
<dbReference type="Gene3D" id="3.40.50.2300">
    <property type="match status" value="2"/>
</dbReference>
<keyword evidence="3" id="KW-0732">Signal</keyword>
<dbReference type="GO" id="GO:0030246">
    <property type="term" value="F:carbohydrate binding"/>
    <property type="evidence" value="ECO:0007669"/>
    <property type="project" value="UniProtKB-ARBA"/>
</dbReference>
<evidence type="ECO:0000313" key="6">
    <source>
        <dbReference type="Proteomes" id="UP000514713"/>
    </source>
</evidence>
<dbReference type="PANTHER" id="PTHR46847:SF2">
    <property type="entry name" value="ABC TRANSPORTER SUGAR-BINDING PROTEIN"/>
    <property type="match status" value="1"/>
</dbReference>
<evidence type="ECO:0000256" key="3">
    <source>
        <dbReference type="ARBA" id="ARBA00022729"/>
    </source>
</evidence>
<dbReference type="AlphaFoldDB" id="A0A7D7LAD7"/>
<name>A0A7D7LAD7_9NOSO</name>
<evidence type="ECO:0000313" key="5">
    <source>
        <dbReference type="EMBL" id="QMS86770.1"/>
    </source>
</evidence>
<gene>
    <name evidence="5" type="ORF">HUN01_03980</name>
</gene>
<keyword evidence="6" id="KW-1185">Reference proteome</keyword>
<dbReference type="InterPro" id="IPR028082">
    <property type="entry name" value="Peripla_BP_I"/>
</dbReference>
<dbReference type="KEGG" id="ned:HUN01_03980"/>
<feature type="domain" description="Periplasmic binding protein" evidence="4">
    <location>
        <begin position="69"/>
        <end position="326"/>
    </location>
</feature>
<comment type="subcellular location">
    <subcellularLocation>
        <location evidence="1">Cell envelope</location>
    </subcellularLocation>
</comment>
<dbReference type="InterPro" id="IPR025997">
    <property type="entry name" value="SBP_2_dom"/>
</dbReference>
<dbReference type="Pfam" id="PF13407">
    <property type="entry name" value="Peripla_BP_4"/>
    <property type="match status" value="1"/>
</dbReference>
<protein>
    <submittedName>
        <fullName evidence="5">ABC transporter substrate-binding protein</fullName>
    </submittedName>
</protein>
<evidence type="ECO:0000256" key="1">
    <source>
        <dbReference type="ARBA" id="ARBA00004196"/>
    </source>
</evidence>
<proteinExistence type="inferred from homology"/>
<comment type="similarity">
    <text evidence="2">Belongs to the bacterial solute-binding protein 2 family.</text>
</comment>
<organism evidence="5 6">
    <name type="scientific">Nostoc edaphicum CCNP1411</name>
    <dbReference type="NCBI Taxonomy" id="1472755"/>
    <lineage>
        <taxon>Bacteria</taxon>
        <taxon>Bacillati</taxon>
        <taxon>Cyanobacteriota</taxon>
        <taxon>Cyanophyceae</taxon>
        <taxon>Nostocales</taxon>
        <taxon>Nostocaceae</taxon>
        <taxon>Nostoc</taxon>
    </lineage>
</organism>